<dbReference type="AlphaFoldDB" id="A0A9P6B8Q0"/>
<gene>
    <name evidence="2" type="ORF">BS47DRAFT_335192</name>
</gene>
<feature type="region of interest" description="Disordered" evidence="1">
    <location>
        <begin position="1"/>
        <end position="59"/>
    </location>
</feature>
<evidence type="ECO:0000313" key="3">
    <source>
        <dbReference type="Proteomes" id="UP000886523"/>
    </source>
</evidence>
<accession>A0A9P6B8Q0</accession>
<evidence type="ECO:0000256" key="1">
    <source>
        <dbReference type="SAM" id="MobiDB-lite"/>
    </source>
</evidence>
<sequence length="150" mass="17055">MKAGVPYQLFPSHPIERSKSGAIEGSDEDNQTQDRPSSVPDSDTSYDMEEGDRDESDVHSAVISSRRAQYARYTSEERRDMVMHLVANPATNWVNYSSKYTSRTPMSLFSYHRRHPSLDREAAELARHQKLNQDNRGGWDVAFLSEAACL</sequence>
<keyword evidence="3" id="KW-1185">Reference proteome</keyword>
<organism evidence="2 3">
    <name type="scientific">Hydnum rufescens UP504</name>
    <dbReference type="NCBI Taxonomy" id="1448309"/>
    <lineage>
        <taxon>Eukaryota</taxon>
        <taxon>Fungi</taxon>
        <taxon>Dikarya</taxon>
        <taxon>Basidiomycota</taxon>
        <taxon>Agaricomycotina</taxon>
        <taxon>Agaricomycetes</taxon>
        <taxon>Cantharellales</taxon>
        <taxon>Hydnaceae</taxon>
        <taxon>Hydnum</taxon>
    </lineage>
</organism>
<comment type="caution">
    <text evidence="2">The sequence shown here is derived from an EMBL/GenBank/DDBJ whole genome shotgun (WGS) entry which is preliminary data.</text>
</comment>
<proteinExistence type="predicted"/>
<dbReference type="Proteomes" id="UP000886523">
    <property type="component" value="Unassembled WGS sequence"/>
</dbReference>
<feature type="compositionally biased region" description="Acidic residues" evidence="1">
    <location>
        <begin position="44"/>
        <end position="55"/>
    </location>
</feature>
<protein>
    <submittedName>
        <fullName evidence="2">Uncharacterized protein</fullName>
    </submittedName>
</protein>
<dbReference type="EMBL" id="MU128926">
    <property type="protein sequence ID" value="KAF9518311.1"/>
    <property type="molecule type" value="Genomic_DNA"/>
</dbReference>
<feature type="compositionally biased region" description="Polar residues" evidence="1">
    <location>
        <begin position="33"/>
        <end position="43"/>
    </location>
</feature>
<name>A0A9P6B8Q0_9AGAM</name>
<evidence type="ECO:0000313" key="2">
    <source>
        <dbReference type="EMBL" id="KAF9518311.1"/>
    </source>
</evidence>
<reference evidence="2" key="1">
    <citation type="journal article" date="2020" name="Nat. Commun.">
        <title>Large-scale genome sequencing of mycorrhizal fungi provides insights into the early evolution of symbiotic traits.</title>
        <authorList>
            <person name="Miyauchi S."/>
            <person name="Kiss E."/>
            <person name="Kuo A."/>
            <person name="Drula E."/>
            <person name="Kohler A."/>
            <person name="Sanchez-Garcia M."/>
            <person name="Morin E."/>
            <person name="Andreopoulos B."/>
            <person name="Barry K.W."/>
            <person name="Bonito G."/>
            <person name="Buee M."/>
            <person name="Carver A."/>
            <person name="Chen C."/>
            <person name="Cichocki N."/>
            <person name="Clum A."/>
            <person name="Culley D."/>
            <person name="Crous P.W."/>
            <person name="Fauchery L."/>
            <person name="Girlanda M."/>
            <person name="Hayes R.D."/>
            <person name="Keri Z."/>
            <person name="LaButti K."/>
            <person name="Lipzen A."/>
            <person name="Lombard V."/>
            <person name="Magnuson J."/>
            <person name="Maillard F."/>
            <person name="Murat C."/>
            <person name="Nolan M."/>
            <person name="Ohm R.A."/>
            <person name="Pangilinan J."/>
            <person name="Pereira M.F."/>
            <person name="Perotto S."/>
            <person name="Peter M."/>
            <person name="Pfister S."/>
            <person name="Riley R."/>
            <person name="Sitrit Y."/>
            <person name="Stielow J.B."/>
            <person name="Szollosi G."/>
            <person name="Zifcakova L."/>
            <person name="Stursova M."/>
            <person name="Spatafora J.W."/>
            <person name="Tedersoo L."/>
            <person name="Vaario L.M."/>
            <person name="Yamada A."/>
            <person name="Yan M."/>
            <person name="Wang P."/>
            <person name="Xu J."/>
            <person name="Bruns T."/>
            <person name="Baldrian P."/>
            <person name="Vilgalys R."/>
            <person name="Dunand C."/>
            <person name="Henrissat B."/>
            <person name="Grigoriev I.V."/>
            <person name="Hibbett D."/>
            <person name="Nagy L.G."/>
            <person name="Martin F.M."/>
        </authorList>
    </citation>
    <scope>NUCLEOTIDE SEQUENCE</scope>
    <source>
        <strain evidence="2">UP504</strain>
    </source>
</reference>